<keyword evidence="5" id="KW-0806">Transcription termination</keyword>
<dbReference type="InterPro" id="IPR001650">
    <property type="entry name" value="Helicase_C-like"/>
</dbReference>
<evidence type="ECO:0000259" key="39">
    <source>
        <dbReference type="PROSITE" id="PS51192"/>
    </source>
</evidence>
<dbReference type="InterPro" id="IPR036179">
    <property type="entry name" value="Ig-like_dom_sf"/>
</dbReference>
<evidence type="ECO:0000256" key="32">
    <source>
        <dbReference type="ARBA" id="ARBA00067301"/>
    </source>
</evidence>
<evidence type="ECO:0000256" key="12">
    <source>
        <dbReference type="ARBA" id="ARBA00022729"/>
    </source>
</evidence>
<reference evidence="41 42" key="1">
    <citation type="submission" date="2020-12" db="EMBL/GenBank/DDBJ databases">
        <title>De novo assembly of Tibetan sheep genome.</title>
        <authorList>
            <person name="Li X."/>
        </authorList>
    </citation>
    <scope>NUCLEOTIDE SEQUENCE [LARGE SCALE GENOMIC DNA]</scope>
    <source>
        <tissue evidence="41">Heart</tissue>
    </source>
</reference>
<evidence type="ECO:0000256" key="15">
    <source>
        <dbReference type="ARBA" id="ARBA00022771"/>
    </source>
</evidence>
<dbReference type="GO" id="GO:0004386">
    <property type="term" value="F:helicase activity"/>
    <property type="evidence" value="ECO:0007669"/>
    <property type="project" value="UniProtKB-KW"/>
</dbReference>
<feature type="domain" description="Ig-like" evidence="38">
    <location>
        <begin position="276"/>
        <end position="385"/>
    </location>
</feature>
<feature type="domain" description="Ig-like" evidence="38">
    <location>
        <begin position="661"/>
        <end position="778"/>
    </location>
</feature>
<evidence type="ECO:0000256" key="29">
    <source>
        <dbReference type="ARBA" id="ARBA00023319"/>
    </source>
</evidence>
<dbReference type="Gene3D" id="3.40.50.10810">
    <property type="entry name" value="Tandem AAA-ATPase domain"/>
    <property type="match status" value="1"/>
</dbReference>
<evidence type="ECO:0000256" key="10">
    <source>
        <dbReference type="ARBA" id="ARBA00022723"/>
    </source>
</evidence>
<dbReference type="Pfam" id="PF07686">
    <property type="entry name" value="V-set"/>
    <property type="match status" value="3"/>
</dbReference>
<keyword evidence="7" id="KW-0597">Phosphoprotein</keyword>
<dbReference type="GO" id="GO:0008094">
    <property type="term" value="F:ATP-dependent activity, acting on DNA"/>
    <property type="evidence" value="ECO:0007669"/>
    <property type="project" value="UniProtKB-ARBA"/>
</dbReference>
<keyword evidence="10" id="KW-0479">Metal-binding</keyword>
<feature type="compositionally biased region" description="Low complexity" evidence="37">
    <location>
        <begin position="1323"/>
        <end position="1335"/>
    </location>
</feature>
<keyword evidence="28" id="KW-0539">Nucleus</keyword>
<evidence type="ECO:0000256" key="35">
    <source>
        <dbReference type="ARBA" id="ARBA00080471"/>
    </source>
</evidence>
<feature type="domain" description="Helicase ATP-binding" evidence="39">
    <location>
        <begin position="1516"/>
        <end position="1716"/>
    </location>
</feature>
<dbReference type="GO" id="GO:0016020">
    <property type="term" value="C:membrane"/>
    <property type="evidence" value="ECO:0007669"/>
    <property type="project" value="UniProtKB-SubCell"/>
</dbReference>
<dbReference type="PANTHER" id="PTHR45626">
    <property type="entry name" value="TRANSCRIPTION TERMINATION FACTOR 2-RELATED"/>
    <property type="match status" value="1"/>
</dbReference>
<evidence type="ECO:0000256" key="20">
    <source>
        <dbReference type="ARBA" id="ARBA00022989"/>
    </source>
</evidence>
<dbReference type="SMART" id="SM00487">
    <property type="entry name" value="DEXDc"/>
    <property type="match status" value="1"/>
</dbReference>
<dbReference type="FunFam" id="3.40.50.300:FF:001502">
    <property type="entry name" value="Transcription termination factor 2"/>
    <property type="match status" value="1"/>
</dbReference>
<dbReference type="CDD" id="cd00099">
    <property type="entry name" value="IgV"/>
    <property type="match status" value="4"/>
</dbReference>
<keyword evidence="17" id="KW-0347">Helicase</keyword>
<dbReference type="GO" id="GO:0005524">
    <property type="term" value="F:ATP binding"/>
    <property type="evidence" value="ECO:0007669"/>
    <property type="project" value="UniProtKB-KW"/>
</dbReference>
<dbReference type="SMART" id="SM00406">
    <property type="entry name" value="IGv"/>
    <property type="match status" value="5"/>
</dbReference>
<dbReference type="SUPFAM" id="SSF52540">
    <property type="entry name" value="P-loop containing nucleoside triphosphate hydrolases"/>
    <property type="match status" value="2"/>
</dbReference>
<keyword evidence="16" id="KW-0378">Hydrolase</keyword>
<dbReference type="InterPro" id="IPR049730">
    <property type="entry name" value="SNF2/RAD54-like_C"/>
</dbReference>
<feature type="domain" description="Ig-like" evidence="38">
    <location>
        <begin position="32"/>
        <end position="138"/>
    </location>
</feature>
<feature type="domain" description="Ig-like" evidence="38">
    <location>
        <begin position="805"/>
        <end position="922"/>
    </location>
</feature>
<gene>
    <name evidence="41" type="ORF">JEQ12_000719</name>
</gene>
<keyword evidence="12" id="KW-0732">Signal</keyword>
<feature type="domain" description="Helicase C-terminal" evidence="40">
    <location>
        <begin position="1922"/>
        <end position="2087"/>
    </location>
</feature>
<dbReference type="Gene3D" id="3.40.50.300">
    <property type="entry name" value="P-loop containing nucleotide triphosphate hydrolases"/>
    <property type="match status" value="1"/>
</dbReference>
<comment type="subcellular location">
    <subcellularLocation>
        <location evidence="3">Cytoplasm</location>
    </subcellularLocation>
    <subcellularLocation>
        <location evidence="2">Membrane</location>
        <topology evidence="2">Single-pass type I membrane protein</topology>
    </subcellularLocation>
    <subcellularLocation>
        <location evidence="1">Nucleus</location>
    </subcellularLocation>
</comment>
<feature type="region of interest" description="Disordered" evidence="37">
    <location>
        <begin position="1019"/>
        <end position="1104"/>
    </location>
</feature>
<dbReference type="FunFam" id="3.40.50.10810:FF:000043">
    <property type="entry name" value="Transcription termination factor 2"/>
    <property type="match status" value="1"/>
</dbReference>
<dbReference type="InterPro" id="IPR013783">
    <property type="entry name" value="Ig-like_fold"/>
</dbReference>
<evidence type="ECO:0000256" key="2">
    <source>
        <dbReference type="ARBA" id="ARBA00004479"/>
    </source>
</evidence>
<evidence type="ECO:0000256" key="34">
    <source>
        <dbReference type="ARBA" id="ARBA00079067"/>
    </source>
</evidence>
<feature type="region of interest" description="Disordered" evidence="37">
    <location>
        <begin position="1394"/>
        <end position="1427"/>
    </location>
</feature>
<dbReference type="FunFam" id="2.60.40.10:FF:000491">
    <property type="entry name" value="Immunoglobulin superfamily, member 3"/>
    <property type="match status" value="1"/>
</dbReference>
<keyword evidence="19" id="KW-0067">ATP-binding</keyword>
<organism evidence="41 42">
    <name type="scientific">Ovis aries</name>
    <name type="common">Sheep</name>
    <dbReference type="NCBI Taxonomy" id="9940"/>
    <lineage>
        <taxon>Eukaryota</taxon>
        <taxon>Metazoa</taxon>
        <taxon>Chordata</taxon>
        <taxon>Craniata</taxon>
        <taxon>Vertebrata</taxon>
        <taxon>Euteleostomi</taxon>
        <taxon>Mammalia</taxon>
        <taxon>Eutheria</taxon>
        <taxon>Laurasiatheria</taxon>
        <taxon>Artiodactyla</taxon>
        <taxon>Ruminantia</taxon>
        <taxon>Pecora</taxon>
        <taxon>Bovidae</taxon>
        <taxon>Caprinae</taxon>
        <taxon>Ovis</taxon>
    </lineage>
</organism>
<feature type="compositionally biased region" description="Polar residues" evidence="37">
    <location>
        <begin position="1404"/>
        <end position="1414"/>
    </location>
</feature>
<dbReference type="SMART" id="SM00409">
    <property type="entry name" value="IG"/>
    <property type="match status" value="7"/>
</dbReference>
<evidence type="ECO:0000256" key="25">
    <source>
        <dbReference type="ARBA" id="ARBA00023163"/>
    </source>
</evidence>
<dbReference type="InterPro" id="IPR007110">
    <property type="entry name" value="Ig-like_dom"/>
</dbReference>
<dbReference type="GO" id="GO:0005681">
    <property type="term" value="C:spliceosomal complex"/>
    <property type="evidence" value="ECO:0007669"/>
    <property type="project" value="UniProtKB-KW"/>
</dbReference>
<dbReference type="InterPro" id="IPR050628">
    <property type="entry name" value="SNF2_RAD54_helicase_TF"/>
</dbReference>
<dbReference type="PROSITE" id="PS00690">
    <property type="entry name" value="DEAH_ATP_HELICASE"/>
    <property type="match status" value="1"/>
</dbReference>
<proteinExistence type="inferred from homology"/>
<dbReference type="GO" id="GO:0016787">
    <property type="term" value="F:hydrolase activity"/>
    <property type="evidence" value="ECO:0007669"/>
    <property type="project" value="UniProtKB-KW"/>
</dbReference>
<dbReference type="InterPro" id="IPR002464">
    <property type="entry name" value="DNA/RNA_helicase_DEAH_CS"/>
</dbReference>
<evidence type="ECO:0000256" key="3">
    <source>
        <dbReference type="ARBA" id="ARBA00004496"/>
    </source>
</evidence>
<feature type="domain" description="Ig-like" evidence="38">
    <location>
        <begin position="141"/>
        <end position="263"/>
    </location>
</feature>
<evidence type="ECO:0000256" key="18">
    <source>
        <dbReference type="ARBA" id="ARBA00022833"/>
    </source>
</evidence>
<evidence type="ECO:0000256" key="7">
    <source>
        <dbReference type="ARBA" id="ARBA00022553"/>
    </source>
</evidence>
<feature type="region of interest" description="Disordered" evidence="37">
    <location>
        <begin position="1805"/>
        <end position="1832"/>
    </location>
</feature>
<sequence length="2092" mass="234061">MTTEEEGNWDLAKLSIGQREVTVQKGPLFRAEGYPISIGCNVTGHQGPSEQNFQWSVYLPTAPTQEIQIISTMDDTFSYVVYAKRVKSREIYVERVQGNSVFLHISKLQMKDTGEYECFTPNTDEKYYGTYSAKTTVTVIPDTLSVAMAPQTLNKEEGERLELTCEVSKATAQHTHLSITWYLMKDGEGSQASKIISLSKDFTLLPGPLFTERFAAGDVRLDKLGITTFRLSMGRLQPSDQGQLFCEATEWIQDPDETWTSITKKQTDQTTLRVQPAVRDFQVNIRAESTVREGKSLELVCLVMGGGQDPHLQATWFFNDVETAHVDAGGVLDLKKDYQERASQGQLQVSKLSPKSFSLKIFSVGPEDEGAYRCAVAEVTRAQMGSWQVLQNKQSPDSFVHLWKQAARNVVVSTKNRQQAVWEGEVLTLLCKADGAENLLTVAWWHVPQNQTQPVFVAGMEQDGTVKLGASYGELDNLRNARLEKTDWATFRLEITSTTITDSGMYECRVSERTRSQARDQSWTQMVSITVKPLESSLQVSLMSRLPQVKLTNTFDLSCIVRVGYSDLRVPLTVTWLFQPARSQAFDLFLQITHNGTIEWGSCLPQFQRKTKISQSPFHSRLLIHDATEEEAGVYQCKVEVYDRNSLSRNSPVKASATSHPLRIIVTLPESKLKVNSSSQVQEISINSNTDIECSILSQSPGNLQLVVTWYFSPISTDAPWLRILEVDHNHIVKYGDEFQTTQRKQKFHAEKVSQDLFQLHILNVEDSDQGKYRCAVEEWLWSTNSTWHKLGEQTSGLTELKLRPTESKVRISKVSRTENASEHSEATICCSLEGAINPASLFSVMWYRQREDSGSRMLVHLQRDGLLEYGEEGLRQRLHSYRSSAADFVLALQRVEMKDAGKYWCKVAEWRLHSNPSKWVSQASDESQPVVLRVLRPGTLCLLKTGVREGPNKGKSFYVCRADTCNFVRATDIPVSHCLLHEDFVVELQGLSLSQGKREYRLLFRCVKSKAEGKQWCGNIPWQDPNSKEHSGTSKSQLASEPSHYPSSQLRNPFKVLDKNQEPSVWKQFIKGEDEEKTADKKQREKGDPCLDQKKEQKPESKCWAEKELSSGLGAKKKQSAVQDRQQREKTAFQCEAKEIEGMHKRNLLEMKAKQVCGNGLREPSAFQVKSDSESHSVQKESEPPTVKETKPLPRIVHSQHSISQPLKGEHLTKEHPKSWEARETKTGNDPSTQTLQKSLLQGHFQAQSGTRDTPAPEEPAAQPAPLATGRPAGERREADTGSGGSEDDDVVFVSFKPGSPLLFDLPPDTQEKKDLKLPGQSVQRKVSSASSVSKKGEPSDLTAQRVFLTTQLRQKKNTLASVNIQALPDKGQKLFKQIQELEEALSALALSPEQDTKEKLNTQEPQQSNFTKETTDPSRWVPPKPLQGQDLWPLGSQGLKAAHQEAAGGSGQCCGGTVSQNGLHAVWKITSEAIDELHRSLESCPEETAMAEDPAGLKISLLPHQKQALAWLLWRESQKPQGGILADDMGLGKTLTMIALILTQKKSKEKDKTTALTWLSKNDSSESTSHGTLIICPASLIHHWKNEVEKHVSRNRLRVCLYHGPNRNQHAKVLSTYDIVITTYSLLAKEIPTAKQDEKIPGANPSVESTSSPLLRVVWARIILDEAHNVKNPRVQTSMAVCKLQAQARWAVTGTPIQNNLLDMYSLLKFLRCSPFDEFNLWKSQVDNGSKKGGERLNILTRSLLLRRTKDQLDSTGKPLVVLPQRKFQLHHLKLSEDEETVYSVLFARSRLALQYYLKRHESGSNQSGRSPGNPFDRVAQEFGSSGPGPSMAATWATSSTVHILSQLLRLRQCCCHLSLLKSALDPTELKSEGLALSLEEQLSALTLSEFHDSEPSASVSLNGKCFKTELFDDKRESTKISSLLAELEAVRRNSGSQKSVIVSQWTSMLKVAALHLKRCGFTYATIDGSVNPKQRMDLVEAFNSPRGPQVMLISLLAGGVGLNLTGGNHLFLLDMHWNPSLEDQACDRIYRVGQQKDVVIHKFVCEGTVEEKILQLQEKKKDLAKQILSGSGEFVTKLSLADLKVLFGI</sequence>
<dbReference type="InterPro" id="IPR000330">
    <property type="entry name" value="SNF2_N"/>
</dbReference>
<evidence type="ECO:0000256" key="31">
    <source>
        <dbReference type="ARBA" id="ARBA00063699"/>
    </source>
</evidence>
<keyword evidence="26" id="KW-0325">Glycoprotein</keyword>
<dbReference type="PANTHER" id="PTHR45626:SF50">
    <property type="entry name" value="TRANSCRIPTION TERMINATION FACTOR 2"/>
    <property type="match status" value="1"/>
</dbReference>
<keyword evidence="9" id="KW-0812">Transmembrane</keyword>
<keyword evidence="27" id="KW-0508">mRNA splicing</keyword>
<keyword evidence="18" id="KW-0862">Zinc</keyword>
<dbReference type="FunFam" id="2.60.40.10:FF:001456">
    <property type="entry name" value="CD101 molecule"/>
    <property type="match status" value="1"/>
</dbReference>
<dbReference type="GO" id="GO:0006353">
    <property type="term" value="P:DNA-templated transcription termination"/>
    <property type="evidence" value="ECO:0007669"/>
    <property type="project" value="UniProtKB-KW"/>
</dbReference>
<keyword evidence="6" id="KW-0963">Cytoplasm</keyword>
<evidence type="ECO:0000313" key="41">
    <source>
        <dbReference type="EMBL" id="KAG5215143.1"/>
    </source>
</evidence>
<evidence type="ECO:0000256" key="5">
    <source>
        <dbReference type="ARBA" id="ARBA00022472"/>
    </source>
</evidence>
<dbReference type="CDD" id="cd18072">
    <property type="entry name" value="DEXHc_TTF2"/>
    <property type="match status" value="1"/>
</dbReference>
<evidence type="ECO:0000256" key="8">
    <source>
        <dbReference type="ARBA" id="ARBA00022664"/>
    </source>
</evidence>
<dbReference type="FunFam" id="2.60.40.10:FF:000191">
    <property type="entry name" value="Immunoglobulin superfamily member 3"/>
    <property type="match status" value="1"/>
</dbReference>
<dbReference type="PROSITE" id="PS51192">
    <property type="entry name" value="HELICASE_ATP_BIND_1"/>
    <property type="match status" value="1"/>
</dbReference>
<keyword evidence="20" id="KW-1133">Transmembrane helix</keyword>
<dbReference type="Gene3D" id="2.60.40.10">
    <property type="entry name" value="Immunoglobulins"/>
    <property type="match status" value="7"/>
</dbReference>
<dbReference type="FunFam" id="2.60.40.10:FF:001440">
    <property type="entry name" value="CD101 molecule"/>
    <property type="match status" value="1"/>
</dbReference>
<evidence type="ECO:0000256" key="36">
    <source>
        <dbReference type="ARBA" id="ARBA00082628"/>
    </source>
</evidence>
<dbReference type="Proteomes" id="UP000664991">
    <property type="component" value="Unassembled WGS sequence"/>
</dbReference>
<dbReference type="EMBL" id="JAEMGP010000001">
    <property type="protein sequence ID" value="KAG5215143.1"/>
    <property type="molecule type" value="Genomic_DNA"/>
</dbReference>
<evidence type="ECO:0000256" key="26">
    <source>
        <dbReference type="ARBA" id="ARBA00023180"/>
    </source>
</evidence>
<evidence type="ECO:0000256" key="24">
    <source>
        <dbReference type="ARBA" id="ARBA00023157"/>
    </source>
</evidence>
<dbReference type="InterPro" id="IPR014001">
    <property type="entry name" value="Helicase_ATP-bd"/>
</dbReference>
<keyword evidence="11" id="KW-0747">Spliceosome</keyword>
<evidence type="ECO:0000256" key="11">
    <source>
        <dbReference type="ARBA" id="ARBA00022728"/>
    </source>
</evidence>
<evidence type="ECO:0000256" key="1">
    <source>
        <dbReference type="ARBA" id="ARBA00004123"/>
    </source>
</evidence>
<evidence type="ECO:0000256" key="30">
    <source>
        <dbReference type="ARBA" id="ARBA00055750"/>
    </source>
</evidence>
<dbReference type="GO" id="GO:0003677">
    <property type="term" value="F:DNA binding"/>
    <property type="evidence" value="ECO:0007669"/>
    <property type="project" value="UniProtKB-KW"/>
</dbReference>
<keyword evidence="24" id="KW-1015">Disulfide bond</keyword>
<evidence type="ECO:0000256" key="16">
    <source>
        <dbReference type="ARBA" id="ARBA00022801"/>
    </source>
</evidence>
<evidence type="ECO:0000256" key="21">
    <source>
        <dbReference type="ARBA" id="ARBA00023015"/>
    </source>
</evidence>
<comment type="similarity">
    <text evidence="4">Belongs to the SNF2/RAD54 helicase family.</text>
</comment>
<dbReference type="PROSITE" id="PS50835">
    <property type="entry name" value="IG_LIKE"/>
    <property type="match status" value="7"/>
</dbReference>
<evidence type="ECO:0000256" key="27">
    <source>
        <dbReference type="ARBA" id="ARBA00023187"/>
    </source>
</evidence>
<keyword evidence="22" id="KW-0238">DNA-binding</keyword>
<feature type="compositionally biased region" description="Low complexity" evidence="37">
    <location>
        <begin position="1260"/>
        <end position="1269"/>
    </location>
</feature>
<dbReference type="GO" id="GO:0005737">
    <property type="term" value="C:cytoplasm"/>
    <property type="evidence" value="ECO:0007669"/>
    <property type="project" value="UniProtKB-SubCell"/>
</dbReference>
<dbReference type="PROSITE" id="PS51194">
    <property type="entry name" value="HELICASE_CTER"/>
    <property type="match status" value="1"/>
</dbReference>
<feature type="compositionally biased region" description="Polar residues" evidence="37">
    <location>
        <begin position="1229"/>
        <end position="1253"/>
    </location>
</feature>
<comment type="caution">
    <text evidence="41">The sequence shown here is derived from an EMBL/GenBank/DDBJ whole genome shotgun (WGS) entry which is preliminary data.</text>
</comment>
<dbReference type="Pfam" id="PF00176">
    <property type="entry name" value="SNF2-rel_dom"/>
    <property type="match status" value="1"/>
</dbReference>
<protein>
    <recommendedName>
        <fullName evidence="32">Immunoglobulin superfamily member 2</fullName>
    </recommendedName>
    <alternativeName>
        <fullName evidence="35">Glu-Trp-Ile EWI motif-containing protein 101</fullName>
    </alternativeName>
    <alternativeName>
        <fullName evidence="36">RNA polymerase II termination factor</fullName>
    </alternativeName>
    <alternativeName>
        <fullName evidence="34">Transcription release factor 2</fullName>
    </alternativeName>
    <alternativeName>
        <fullName evidence="33">Transcription termination factor 2</fullName>
    </alternativeName>
</protein>
<feature type="domain" description="Ig-like" evidence="38">
    <location>
        <begin position="533"/>
        <end position="648"/>
    </location>
</feature>
<dbReference type="InterPro" id="IPR013106">
    <property type="entry name" value="Ig_V-set"/>
</dbReference>
<evidence type="ECO:0000259" key="40">
    <source>
        <dbReference type="PROSITE" id="PS51194"/>
    </source>
</evidence>
<feature type="domain" description="Ig-like" evidence="38">
    <location>
        <begin position="396"/>
        <end position="524"/>
    </location>
</feature>
<evidence type="ECO:0000256" key="28">
    <source>
        <dbReference type="ARBA" id="ARBA00023242"/>
    </source>
</evidence>
<evidence type="ECO:0000256" key="4">
    <source>
        <dbReference type="ARBA" id="ARBA00007025"/>
    </source>
</evidence>
<name>A0A836AII0_SHEEP</name>
<evidence type="ECO:0000256" key="33">
    <source>
        <dbReference type="ARBA" id="ARBA00070113"/>
    </source>
</evidence>
<comment type="subunit">
    <text evidence="31">Interacts with CDC5L. Part of the spliceosome.</text>
</comment>
<comment type="function">
    <text evidence="30">DsDNA-dependent ATPase which acts as a transcription termination factor by coupling ATP hydrolysis with removal of RNA polymerase II from the DNA template. May contribute to mitotic transcription repression. May also be involved in pre-mRNA splicing.</text>
</comment>
<dbReference type="FunFam" id="2.60.40.10:FF:001961">
    <property type="entry name" value="CD101 molecule"/>
    <property type="match status" value="1"/>
</dbReference>
<evidence type="ECO:0000256" key="17">
    <source>
        <dbReference type="ARBA" id="ARBA00022806"/>
    </source>
</evidence>
<dbReference type="InterPro" id="IPR038718">
    <property type="entry name" value="SNF2-like_sf"/>
</dbReference>
<keyword evidence="23" id="KW-0472">Membrane</keyword>
<dbReference type="SUPFAM" id="SSF48726">
    <property type="entry name" value="Immunoglobulin"/>
    <property type="match status" value="7"/>
</dbReference>
<dbReference type="GO" id="GO:0008380">
    <property type="term" value="P:RNA splicing"/>
    <property type="evidence" value="ECO:0007669"/>
    <property type="project" value="UniProtKB-KW"/>
</dbReference>
<accession>A0A836AII0</accession>
<evidence type="ECO:0000256" key="9">
    <source>
        <dbReference type="ARBA" id="ARBA00022692"/>
    </source>
</evidence>
<keyword evidence="29" id="KW-0393">Immunoglobulin domain</keyword>
<dbReference type="InterPro" id="IPR003599">
    <property type="entry name" value="Ig_sub"/>
</dbReference>
<keyword evidence="14" id="KW-0547">Nucleotide-binding</keyword>
<keyword evidence="8" id="KW-0507">mRNA processing</keyword>
<feature type="compositionally biased region" description="Basic and acidic residues" evidence="37">
    <location>
        <begin position="1209"/>
        <end position="1228"/>
    </location>
</feature>
<dbReference type="SMART" id="SM00490">
    <property type="entry name" value="HELICc"/>
    <property type="match status" value="1"/>
</dbReference>
<evidence type="ECO:0000256" key="14">
    <source>
        <dbReference type="ARBA" id="ARBA00022741"/>
    </source>
</evidence>
<evidence type="ECO:0000256" key="37">
    <source>
        <dbReference type="SAM" id="MobiDB-lite"/>
    </source>
</evidence>
<dbReference type="CDD" id="cd18793">
    <property type="entry name" value="SF2_C_SNF"/>
    <property type="match status" value="1"/>
</dbReference>
<evidence type="ECO:0000256" key="23">
    <source>
        <dbReference type="ARBA" id="ARBA00023136"/>
    </source>
</evidence>
<evidence type="ECO:0000313" key="42">
    <source>
        <dbReference type="Proteomes" id="UP000664991"/>
    </source>
</evidence>
<keyword evidence="21" id="KW-0805">Transcription regulation</keyword>
<keyword evidence="13" id="KW-0677">Repeat</keyword>
<feature type="compositionally biased region" description="Basic and acidic residues" evidence="37">
    <location>
        <begin position="1172"/>
        <end position="1193"/>
    </location>
</feature>
<dbReference type="GO" id="GO:0006281">
    <property type="term" value="P:DNA repair"/>
    <property type="evidence" value="ECO:0007669"/>
    <property type="project" value="TreeGrafter"/>
</dbReference>
<dbReference type="InterPro" id="IPR027417">
    <property type="entry name" value="P-loop_NTPase"/>
</dbReference>
<keyword evidence="15" id="KW-0863">Zinc-finger</keyword>
<evidence type="ECO:0000256" key="13">
    <source>
        <dbReference type="ARBA" id="ARBA00022737"/>
    </source>
</evidence>
<keyword evidence="25" id="KW-0804">Transcription</keyword>
<dbReference type="FunFam" id="2.60.40.10:FF:001481">
    <property type="entry name" value="CD101 molecule"/>
    <property type="match status" value="1"/>
</dbReference>
<dbReference type="Pfam" id="PF00271">
    <property type="entry name" value="Helicase_C"/>
    <property type="match status" value="1"/>
</dbReference>
<evidence type="ECO:0000256" key="22">
    <source>
        <dbReference type="ARBA" id="ARBA00023125"/>
    </source>
</evidence>
<feature type="compositionally biased region" description="Basic and acidic residues" evidence="37">
    <location>
        <begin position="1071"/>
        <end position="1104"/>
    </location>
</feature>
<dbReference type="GO" id="GO:0006397">
    <property type="term" value="P:mRNA processing"/>
    <property type="evidence" value="ECO:0007669"/>
    <property type="project" value="UniProtKB-KW"/>
</dbReference>
<evidence type="ECO:0000256" key="19">
    <source>
        <dbReference type="ARBA" id="ARBA00022840"/>
    </source>
</evidence>
<feature type="region of interest" description="Disordered" evidence="37">
    <location>
        <begin position="1166"/>
        <end position="1341"/>
    </location>
</feature>
<evidence type="ECO:0000256" key="6">
    <source>
        <dbReference type="ARBA" id="ARBA00022490"/>
    </source>
</evidence>
<evidence type="ECO:0000259" key="38">
    <source>
        <dbReference type="PROSITE" id="PS50835"/>
    </source>
</evidence>
<dbReference type="GO" id="GO:0008270">
    <property type="term" value="F:zinc ion binding"/>
    <property type="evidence" value="ECO:0007669"/>
    <property type="project" value="UniProtKB-KW"/>
</dbReference>
<dbReference type="FunFam" id="2.60.40.10:FF:001387">
    <property type="entry name" value="CD101 molecule"/>
    <property type="match status" value="1"/>
</dbReference>
<feature type="compositionally biased region" description="Polar residues" evidence="37">
    <location>
        <begin position="1034"/>
        <end position="1052"/>
    </location>
</feature>